<dbReference type="VEuPathDB" id="FungiDB:YALI1_E39656g"/>
<dbReference type="RefSeq" id="XP_504732.1">
    <property type="nucleotide sequence ID" value="XM_504732.1"/>
</dbReference>
<dbReference type="InterPro" id="IPR019402">
    <property type="entry name" value="CWH43_N"/>
</dbReference>
<evidence type="ECO:0000259" key="4">
    <source>
        <dbReference type="Pfam" id="PF23226"/>
    </source>
</evidence>
<dbReference type="FunFam" id="3.60.10.10:FF:000031">
    <property type="entry name" value="Calcofluor white hypersensitive protein"/>
    <property type="match status" value="1"/>
</dbReference>
<dbReference type="Proteomes" id="UP000182444">
    <property type="component" value="Chromosome 1E"/>
</dbReference>
<feature type="domain" description="PGAP2IP first transmembrane" evidence="3">
    <location>
        <begin position="278"/>
        <end position="431"/>
    </location>
</feature>
<dbReference type="PANTHER" id="PTHR14859:SF1">
    <property type="entry name" value="PGAP2-INTERACTING PROTEIN"/>
    <property type="match status" value="1"/>
</dbReference>
<dbReference type="GO" id="GO:0016020">
    <property type="term" value="C:membrane"/>
    <property type="evidence" value="ECO:0007669"/>
    <property type="project" value="GOC"/>
</dbReference>
<dbReference type="VEuPathDB" id="FungiDB:YALI0_E33473g"/>
<dbReference type="EMBL" id="CP017557">
    <property type="protein sequence ID" value="AOW06341.1"/>
    <property type="molecule type" value="Genomic_DNA"/>
</dbReference>
<dbReference type="InterPro" id="IPR053911">
    <property type="entry name" value="PGAP2IP_TM_2nd"/>
</dbReference>
<evidence type="ECO:0000313" key="6">
    <source>
        <dbReference type="Proteomes" id="UP000182444"/>
    </source>
</evidence>
<feature type="domain" description="PGAP2IP second transmembrane" evidence="2">
    <location>
        <begin position="450"/>
        <end position="620"/>
    </location>
</feature>
<name>A0A1H6PKB0_YARLL</name>
<dbReference type="OrthoDB" id="68581at2759"/>
<feature type="domain" description="CWH43-like N-terminal" evidence="1">
    <location>
        <begin position="31"/>
        <end position="238"/>
    </location>
</feature>
<dbReference type="GO" id="GO:0005783">
    <property type="term" value="C:endoplasmic reticulum"/>
    <property type="evidence" value="ECO:0007669"/>
    <property type="project" value="TreeGrafter"/>
</dbReference>
<dbReference type="GO" id="GO:0031505">
    <property type="term" value="P:fungal-type cell wall organization"/>
    <property type="evidence" value="ECO:0007669"/>
    <property type="project" value="TreeGrafter"/>
</dbReference>
<accession>A0A1H6PKB0</accession>
<dbReference type="eggNOG" id="KOG3979">
    <property type="taxonomic scope" value="Eukaryota"/>
</dbReference>
<gene>
    <name evidence="5" type="ORF">YALI1_E39656g</name>
</gene>
<evidence type="ECO:0000259" key="3">
    <source>
        <dbReference type="Pfam" id="PF23022"/>
    </source>
</evidence>
<feature type="domain" description="PGAP2IP C-terminal nuclease-like" evidence="4">
    <location>
        <begin position="678"/>
        <end position="914"/>
    </location>
</feature>
<dbReference type="InterPro" id="IPR051916">
    <property type="entry name" value="GPI-anchor_lipid_remodeler"/>
</dbReference>
<dbReference type="Pfam" id="PF23226">
    <property type="entry name" value="Exo_endo_phos_PGAP2IP"/>
    <property type="match status" value="1"/>
</dbReference>
<evidence type="ECO:0000313" key="5">
    <source>
        <dbReference type="EMBL" id="AOW06341.1"/>
    </source>
</evidence>
<dbReference type="Pfam" id="PF23022">
    <property type="entry name" value="6TM_1st_PGAP2IP"/>
    <property type="match status" value="1"/>
</dbReference>
<dbReference type="Gene3D" id="3.60.10.10">
    <property type="entry name" value="Endonuclease/exonuclease/phosphatase"/>
    <property type="match status" value="1"/>
</dbReference>
<protein>
    <submittedName>
        <fullName evidence="5">Uncharacterized protein</fullName>
    </submittedName>
</protein>
<dbReference type="InterPro" id="IPR053912">
    <property type="entry name" value="PGAP2IP_TM_1nd"/>
</dbReference>
<sequence length="953" mass="105336">MSKEKNWKGTTPTTKSDALNKPGTSLLSVNGKYVGWAHTIVAMSAFLGALIIGCALHYKKIVQNEHFGYPDEWFPSVSAAIGDRYPERSVFQVFIAITSGPRFALVILWFLLTVAHRPRLSMMILISGLMRTLTCGGWTYVTSTDDHDWHDIFMISYMVLTIPWTVGCTLCTRDANARKWRKIVATCFFGSIPPLIYFFIQHKVHHIAGAYTTYAFLEWALVIFDVMFDAVTVLDFSALELKVIDAKGVTAVTEPKKVLATAGFNFFRFSIDVANATIFWSVLTALPLLIWYFPLWFMGISGYEALLVSICAPVILYISPLRKFFNLVPQLPLLLGVTGIAAWWIPGPIPRLEAVGFGAGFCCIAMANTFANSASRPLLGTYKGSAFILGLIITSLLKFAHWTNNPIWPIMHEANGGWNTAGVIVGVAAALLVSKPQKNSAQVPVHPSETSIGAAFGVGGIIFALHSLLSDTSTIILWVWDGYPVKGPVPVPYGVVTILAMCLGVWLGTKKLANGWIPFLASCVGTTILYSFHGWIGYAGGLTLTVYLCAVAPAFLENLGRYNSGTWGLAMLVTTLLYLAHVWIVAYAFVPGGPALRERTDYVLIAQQLSIGLGVLAQSKISNTKNNTKSNASTDASLLKKIRAHVMLAIIFIATATVAVGYKRFDQPAPVPYHPEEKLMTAGIWTVHFGLDNDMWASEVRMRNVIEELEVDVIGFLESDTQRVIMGNRDLGQRIAEELGYYYDFGPGPNKHTWGCCLLSKFPIVKSTHHLLPSPVGELAPAIHATLDVYGELVDVVVFHSGQEEDVEDRRLQSLGISEIMKSAPEGRPLILLSYLVTKPLQDNYLTYVDASGMTDIDPSDWDRWCEYILYKNIKRTGYARISRGTITDTEIQLGKFVLDDKTPSTNNRIQDENQVPAGRRFPDLFRGQGVRGHRFHVLDEPETGSGSPRYFE</sequence>
<dbReference type="SUPFAM" id="SSF56219">
    <property type="entry name" value="DNase I-like"/>
    <property type="match status" value="1"/>
</dbReference>
<proteinExistence type="predicted"/>
<dbReference type="InterPro" id="IPR036691">
    <property type="entry name" value="Endo/exonu/phosph_ase_sf"/>
</dbReference>
<dbReference type="AlphaFoldDB" id="A0A1H6PKB0"/>
<organism evidence="5 6">
    <name type="scientific">Yarrowia lipolytica</name>
    <name type="common">Candida lipolytica</name>
    <dbReference type="NCBI Taxonomy" id="4952"/>
    <lineage>
        <taxon>Eukaryota</taxon>
        <taxon>Fungi</taxon>
        <taxon>Dikarya</taxon>
        <taxon>Ascomycota</taxon>
        <taxon>Saccharomycotina</taxon>
        <taxon>Dipodascomycetes</taxon>
        <taxon>Dipodascales</taxon>
        <taxon>Dipodascales incertae sedis</taxon>
        <taxon>Yarrowia</taxon>
    </lineage>
</organism>
<dbReference type="PANTHER" id="PTHR14859">
    <property type="entry name" value="CALCOFLUOR WHITE HYPERSENSITIVE PROTEIN PRECURSOR"/>
    <property type="match status" value="1"/>
</dbReference>
<dbReference type="GO" id="GO:0006506">
    <property type="term" value="P:GPI anchor biosynthetic process"/>
    <property type="evidence" value="ECO:0007669"/>
    <property type="project" value="TreeGrafter"/>
</dbReference>
<reference evidence="5 6" key="1">
    <citation type="journal article" date="2016" name="PLoS ONE">
        <title>Sequence Assembly of Yarrowia lipolytica Strain W29/CLIB89 Shows Transposable Element Diversity.</title>
        <authorList>
            <person name="Magnan C."/>
            <person name="Yu J."/>
            <person name="Chang I."/>
            <person name="Jahn E."/>
            <person name="Kanomata Y."/>
            <person name="Wu J."/>
            <person name="Zeller M."/>
            <person name="Oakes M."/>
            <person name="Baldi P."/>
            <person name="Sandmeyer S."/>
        </authorList>
    </citation>
    <scope>NUCLEOTIDE SEQUENCE [LARGE SCALE GENOMIC DNA]</scope>
    <source>
        <strain evidence="6">CLIB89(W29)</strain>
    </source>
</reference>
<dbReference type="KEGG" id="yli:2912968"/>
<dbReference type="Pfam" id="PF10277">
    <property type="entry name" value="Frag1"/>
    <property type="match status" value="1"/>
</dbReference>
<dbReference type="Pfam" id="PF23021">
    <property type="entry name" value="6TM_2nd_PGAP2IP"/>
    <property type="match status" value="1"/>
</dbReference>
<dbReference type="OMA" id="CVWYFPL"/>
<dbReference type="GeneID" id="2912968"/>
<evidence type="ECO:0000259" key="2">
    <source>
        <dbReference type="Pfam" id="PF23021"/>
    </source>
</evidence>
<dbReference type="InterPro" id="IPR057315">
    <property type="entry name" value="Exo_endo_phos_PGAP2IP_C"/>
</dbReference>
<evidence type="ECO:0000259" key="1">
    <source>
        <dbReference type="Pfam" id="PF10277"/>
    </source>
</evidence>